<feature type="signal peptide" evidence="2">
    <location>
        <begin position="1"/>
        <end position="20"/>
    </location>
</feature>
<feature type="chain" id="PRO_5045718161" description="Lipoprotein" evidence="2">
    <location>
        <begin position="21"/>
        <end position="220"/>
    </location>
</feature>
<protein>
    <recommendedName>
        <fullName evidence="5">Lipoprotein</fullName>
    </recommendedName>
</protein>
<dbReference type="Proteomes" id="UP000755654">
    <property type="component" value="Unassembled WGS sequence"/>
</dbReference>
<dbReference type="EMBL" id="JAAOMP010000010">
    <property type="protein sequence ID" value="MBU2758659.1"/>
    <property type="molecule type" value="Genomic_DNA"/>
</dbReference>
<feature type="region of interest" description="Disordered" evidence="1">
    <location>
        <begin position="36"/>
        <end position="59"/>
    </location>
</feature>
<dbReference type="RefSeq" id="WP_215882465.1">
    <property type="nucleotide sequence ID" value="NZ_JAAOMP010000010.1"/>
</dbReference>
<dbReference type="PROSITE" id="PS51257">
    <property type="entry name" value="PROKAR_LIPOPROTEIN"/>
    <property type="match status" value="1"/>
</dbReference>
<reference evidence="3 4" key="1">
    <citation type="journal article" date="2021" name="ISME J.">
        <title>Genomic evolution of the class Acidithiobacillia: deep-branching Proteobacteria living in extreme acidic conditions.</title>
        <authorList>
            <person name="Moya-Beltran A."/>
            <person name="Beard S."/>
            <person name="Rojas-Villalobos C."/>
            <person name="Issotta F."/>
            <person name="Gallardo Y."/>
            <person name="Ulloa R."/>
            <person name="Giaveno A."/>
            <person name="Degli Esposti M."/>
            <person name="Johnson D.B."/>
            <person name="Quatrini R."/>
        </authorList>
    </citation>
    <scope>NUCLEOTIDE SEQUENCE [LARGE SCALE GENOMIC DNA]</scope>
    <source>
        <strain evidence="3 4">RW2</strain>
    </source>
</reference>
<proteinExistence type="predicted"/>
<evidence type="ECO:0000313" key="3">
    <source>
        <dbReference type="EMBL" id="MBU2758659.1"/>
    </source>
</evidence>
<evidence type="ECO:0008006" key="5">
    <source>
        <dbReference type="Google" id="ProtNLM"/>
    </source>
</evidence>
<evidence type="ECO:0000256" key="2">
    <source>
        <dbReference type="SAM" id="SignalP"/>
    </source>
</evidence>
<sequence length="220" mass="24456">MFRSVSTLCCVSLLAGCATHAPEAFHPLPALPKTALNIAGDDSPPAIEDTPPSTSGYREWSMSSQSQYMPHHRHRIDNQYVQDHWLAVKEMGEQDVFRCVQDTERRISQMGSGQWTYVVGKGYTKSTAYLPHAPACWSRLSTMFEGKMNTDAAQVGPDNPLTRYDSALTQWTESCQTSAITASGLESCLKSSWIPTIQACKAAIHRYLKEGDSLDSDEYR</sequence>
<keyword evidence="4" id="KW-1185">Reference proteome</keyword>
<accession>A0ABS5ZVC7</accession>
<comment type="caution">
    <text evidence="3">The sequence shown here is derived from an EMBL/GenBank/DDBJ whole genome shotgun (WGS) entry which is preliminary data.</text>
</comment>
<evidence type="ECO:0000313" key="4">
    <source>
        <dbReference type="Proteomes" id="UP000755654"/>
    </source>
</evidence>
<gene>
    <name evidence="3" type="ORF">HAP95_00255</name>
</gene>
<keyword evidence="2" id="KW-0732">Signal</keyword>
<name>A0ABS5ZVC7_9PROT</name>
<evidence type="ECO:0000256" key="1">
    <source>
        <dbReference type="SAM" id="MobiDB-lite"/>
    </source>
</evidence>
<organism evidence="3 4">
    <name type="scientific">Acidithiobacillus sulfurivorans</name>
    <dbReference type="NCBI Taxonomy" id="1958756"/>
    <lineage>
        <taxon>Bacteria</taxon>
        <taxon>Pseudomonadati</taxon>
        <taxon>Pseudomonadota</taxon>
        <taxon>Acidithiobacillia</taxon>
        <taxon>Acidithiobacillales</taxon>
        <taxon>Acidithiobacillaceae</taxon>
        <taxon>Acidithiobacillus</taxon>
    </lineage>
</organism>